<sequence length="59" mass="6421">MAAGHWRKVLGRTRHAQQLRQASPLVTALPQEVRGRILEQVSNLKKGIVIGGIPISPEG</sequence>
<comment type="caution">
    <text evidence="1">The sequence shown here is derived from an EMBL/GenBank/DDBJ whole genome shotgun (WGS) entry which is preliminary data.</text>
</comment>
<dbReference type="AlphaFoldDB" id="T1CG31"/>
<reference evidence="1" key="2">
    <citation type="journal article" date="2014" name="ISME J.">
        <title>Microbial stratification in low pH oxic and suboxic macroscopic growths along an acid mine drainage.</title>
        <authorList>
            <person name="Mendez-Garcia C."/>
            <person name="Mesa V."/>
            <person name="Sprenger R.R."/>
            <person name="Richter M."/>
            <person name="Diez M.S."/>
            <person name="Solano J."/>
            <person name="Bargiela R."/>
            <person name="Golyshina O.V."/>
            <person name="Manteca A."/>
            <person name="Ramos J.L."/>
            <person name="Gallego J.R."/>
            <person name="Llorente I."/>
            <person name="Martins Dos Santos V.A."/>
            <person name="Jensen O.N."/>
            <person name="Pelaez A.I."/>
            <person name="Sanchez J."/>
            <person name="Ferrer M."/>
        </authorList>
    </citation>
    <scope>NUCLEOTIDE SEQUENCE</scope>
</reference>
<name>T1CG31_9ZZZZ</name>
<evidence type="ECO:0000313" key="1">
    <source>
        <dbReference type="EMBL" id="EQD65209.1"/>
    </source>
</evidence>
<organism evidence="1">
    <name type="scientific">mine drainage metagenome</name>
    <dbReference type="NCBI Taxonomy" id="410659"/>
    <lineage>
        <taxon>unclassified sequences</taxon>
        <taxon>metagenomes</taxon>
        <taxon>ecological metagenomes</taxon>
    </lineage>
</organism>
<protein>
    <submittedName>
        <fullName evidence="1">Transcriptional regulator, XRE family</fullName>
    </submittedName>
</protein>
<dbReference type="EMBL" id="AUZX01006119">
    <property type="protein sequence ID" value="EQD65209.1"/>
    <property type="molecule type" value="Genomic_DNA"/>
</dbReference>
<proteinExistence type="predicted"/>
<accession>T1CG31</accession>
<gene>
    <name evidence="1" type="ORF">B1A_08572</name>
</gene>
<reference evidence="1" key="1">
    <citation type="submission" date="2013-08" db="EMBL/GenBank/DDBJ databases">
        <authorList>
            <person name="Mendez C."/>
            <person name="Richter M."/>
            <person name="Ferrer M."/>
            <person name="Sanchez J."/>
        </authorList>
    </citation>
    <scope>NUCLEOTIDE SEQUENCE</scope>
</reference>